<comment type="caution">
    <text evidence="1">The sequence shown here is derived from an EMBL/GenBank/DDBJ whole genome shotgun (WGS) entry which is preliminary data.</text>
</comment>
<protein>
    <submittedName>
        <fullName evidence="1">Uncharacterized protein</fullName>
    </submittedName>
</protein>
<evidence type="ECO:0000313" key="1">
    <source>
        <dbReference type="EMBL" id="MCH7321500.1"/>
    </source>
</evidence>
<organism evidence="1 2">
    <name type="scientific">Solibacillus palustris</name>
    <dbReference type="NCBI Taxonomy" id="2908203"/>
    <lineage>
        <taxon>Bacteria</taxon>
        <taxon>Bacillati</taxon>
        <taxon>Bacillota</taxon>
        <taxon>Bacilli</taxon>
        <taxon>Bacillales</taxon>
        <taxon>Caryophanaceae</taxon>
        <taxon>Solibacillus</taxon>
    </lineage>
</organism>
<dbReference type="EMBL" id="JAKZFC010000001">
    <property type="protein sequence ID" value="MCH7321500.1"/>
    <property type="molecule type" value="Genomic_DNA"/>
</dbReference>
<keyword evidence="2" id="KW-1185">Reference proteome</keyword>
<proteinExistence type="predicted"/>
<reference evidence="1 2" key="1">
    <citation type="submission" date="2022-03" db="EMBL/GenBank/DDBJ databases">
        <authorList>
            <person name="Jo J.-H."/>
            <person name="Im W.-T."/>
        </authorList>
    </citation>
    <scope>NUCLEOTIDE SEQUENCE [LARGE SCALE GENOMIC DNA]</scope>
    <source>
        <strain evidence="1 2">MA9</strain>
    </source>
</reference>
<name>A0ABS9UAZ0_9BACL</name>
<gene>
    <name evidence="1" type="ORF">LZ480_06295</name>
</gene>
<dbReference type="Proteomes" id="UP001316087">
    <property type="component" value="Unassembled WGS sequence"/>
</dbReference>
<sequence>MSIINYLGCNFTLPSSDESSNEKVLIGENFSDDELVNKHFTTKSIYEVYTNEYVGMSFDADNQNPYLKKSYKESKESFLALCELLKGYLEKGDYCELYTCWVGQEDEERNYDFDQTIDLNNIDINNISIFEKTLLVIRR</sequence>
<evidence type="ECO:0000313" key="2">
    <source>
        <dbReference type="Proteomes" id="UP001316087"/>
    </source>
</evidence>
<accession>A0ABS9UAZ0</accession>
<dbReference type="RefSeq" id="WP_241368525.1">
    <property type="nucleotide sequence ID" value="NZ_JAKZFC010000001.1"/>
</dbReference>